<keyword evidence="9" id="KW-1185">Reference proteome</keyword>
<dbReference type="GO" id="GO:0007031">
    <property type="term" value="P:peroxisome organization"/>
    <property type="evidence" value="ECO:0007669"/>
    <property type="project" value="UniProtKB-ARBA"/>
</dbReference>
<feature type="compositionally biased region" description="Polar residues" evidence="5">
    <location>
        <begin position="74"/>
        <end position="92"/>
    </location>
</feature>
<dbReference type="InterPro" id="IPR052816">
    <property type="entry name" value="Peroxisomal_Membrane_PEX28-32"/>
</dbReference>
<accession>K5XDD0</accession>
<evidence type="ECO:0000259" key="7">
    <source>
        <dbReference type="Pfam" id="PF06398"/>
    </source>
</evidence>
<feature type="region of interest" description="Disordered" evidence="5">
    <location>
        <begin position="74"/>
        <end position="100"/>
    </location>
</feature>
<dbReference type="eggNOG" id="ENOG502S2PX">
    <property type="taxonomic scope" value="Eukaryota"/>
</dbReference>
<dbReference type="InParanoid" id="K5XDD0"/>
<evidence type="ECO:0000313" key="8">
    <source>
        <dbReference type="EMBL" id="EKM81353.1"/>
    </source>
</evidence>
<evidence type="ECO:0000256" key="5">
    <source>
        <dbReference type="SAM" id="MobiDB-lite"/>
    </source>
</evidence>
<dbReference type="AlphaFoldDB" id="K5XDD0"/>
<dbReference type="GO" id="GO:0005778">
    <property type="term" value="C:peroxisomal membrane"/>
    <property type="evidence" value="ECO:0007669"/>
    <property type="project" value="TreeGrafter"/>
</dbReference>
<keyword evidence="4 6" id="KW-0472">Membrane</keyword>
<evidence type="ECO:0000313" key="9">
    <source>
        <dbReference type="Proteomes" id="UP000008493"/>
    </source>
</evidence>
<gene>
    <name evidence="8" type="ORF">AGABI1DRAFT_56836</name>
</gene>
<dbReference type="PANTHER" id="PTHR28304">
    <property type="entry name" value="PEROXISOMAL MEMBRANE PROTEIN PEX29"/>
    <property type="match status" value="1"/>
</dbReference>
<keyword evidence="3 6" id="KW-1133">Transmembrane helix</keyword>
<feature type="transmembrane region" description="Helical" evidence="6">
    <location>
        <begin position="255"/>
        <end position="276"/>
    </location>
</feature>
<evidence type="ECO:0000256" key="1">
    <source>
        <dbReference type="ARBA" id="ARBA00004141"/>
    </source>
</evidence>
<feature type="domain" description="TECPR1-like DysF" evidence="7">
    <location>
        <begin position="107"/>
        <end position="501"/>
    </location>
</feature>
<proteinExistence type="predicted"/>
<dbReference type="GeneID" id="18830187"/>
<dbReference type="OMA" id="RWTRRIY"/>
<feature type="region of interest" description="Disordered" evidence="5">
    <location>
        <begin position="17"/>
        <end position="49"/>
    </location>
</feature>
<dbReference type="InterPro" id="IPR010482">
    <property type="entry name" value="TECPR1-like_DysF"/>
</dbReference>
<keyword evidence="2 6" id="KW-0812">Transmembrane</keyword>
<dbReference type="HOGENOM" id="CLU_029283_0_0_1"/>
<dbReference type="RefSeq" id="XP_007328108.1">
    <property type="nucleotide sequence ID" value="XM_007328046.1"/>
</dbReference>
<sequence>MATIDYIDIPTAATRLDNPDNIHPAHRFTTNLPKPDSSNGRHHRSSSGYTASSGIASALIPQIFMGSIPATTSVPPAANSSGTPVTSPTTANSRRKEKTTLLTSKDPLSLPIMTNNFKRFVAKVGPVFWFQDRVEEILFWKRGWEHTATWMALYTFLCYFPRMILLLPHGILIGVILSTYPYASSTTSDDGASPVPAAQQSPTEGTAAWQANIQAIQNLMGLISDTITFAQPYAYHLSLTPSQLSSPTTTKSSPYTPHILTLLVVTFFPLLVLVHLPGFPIREVALFAGLAPFVVTHPSVQSTATFFLSDIQTQLIPGLISRYDRLLSYLINPHIAKWMFYSPWQSTLERLIDNDRLPDEIWSAEKKEVELFENERYDSGNLNSSTSPTTLNYGMEFSNEQGWSKTNLRPGERCAWTRGRDGWTGIGPNDEISSNLTFSLAPNWYFIPTEDWRRDLKGEWCEGEGVDEDGWAYTNDSWVNARNKPYTDGGGSVTRRRRWIRRVWFDEKRRSDSGKPKE</sequence>
<comment type="subcellular location">
    <subcellularLocation>
        <location evidence="1">Membrane</location>
        <topology evidence="1">Multi-pass membrane protein</topology>
    </subcellularLocation>
</comment>
<evidence type="ECO:0000256" key="4">
    <source>
        <dbReference type="ARBA" id="ARBA00023136"/>
    </source>
</evidence>
<dbReference type="Pfam" id="PF06398">
    <property type="entry name" value="Pex24p"/>
    <property type="match status" value="1"/>
</dbReference>
<name>K5XDD0_AGABU</name>
<dbReference type="OrthoDB" id="74314at2759"/>
<reference evidence="9" key="1">
    <citation type="journal article" date="2012" name="Proc. Natl. Acad. Sci. U.S.A.">
        <title>Genome sequence of the button mushroom Agaricus bisporus reveals mechanisms governing adaptation to a humic-rich ecological niche.</title>
        <authorList>
            <person name="Morin E."/>
            <person name="Kohler A."/>
            <person name="Baker A.R."/>
            <person name="Foulongne-Oriol M."/>
            <person name="Lombard V."/>
            <person name="Nagy L.G."/>
            <person name="Ohm R.A."/>
            <person name="Patyshakuliyeva A."/>
            <person name="Brun A."/>
            <person name="Aerts A.L."/>
            <person name="Bailey A.M."/>
            <person name="Billette C."/>
            <person name="Coutinho P.M."/>
            <person name="Deakin G."/>
            <person name="Doddapaneni H."/>
            <person name="Floudas D."/>
            <person name="Grimwood J."/>
            <person name="Hilden K."/>
            <person name="Kuees U."/>
            <person name="LaButti K.M."/>
            <person name="Lapidus A."/>
            <person name="Lindquist E.A."/>
            <person name="Lucas S.M."/>
            <person name="Murat C."/>
            <person name="Riley R.W."/>
            <person name="Salamov A.A."/>
            <person name="Schmutz J."/>
            <person name="Subramanian V."/>
            <person name="Woesten H.A.B."/>
            <person name="Xu J."/>
            <person name="Eastwood D.C."/>
            <person name="Foster G.D."/>
            <person name="Sonnenberg A.S."/>
            <person name="Cullen D."/>
            <person name="de Vries R.P."/>
            <person name="Lundell T."/>
            <person name="Hibbett D.S."/>
            <person name="Henrissat B."/>
            <person name="Burton K.S."/>
            <person name="Kerrigan R.W."/>
            <person name="Challen M.P."/>
            <person name="Grigoriev I.V."/>
            <person name="Martin F."/>
        </authorList>
    </citation>
    <scope>NUCLEOTIDE SEQUENCE [LARGE SCALE GENOMIC DNA]</scope>
    <source>
        <strain evidence="9">JB137-S8 / ATCC MYA-4627 / FGSC 10392</strain>
    </source>
</reference>
<dbReference type="PANTHER" id="PTHR28304:SF2">
    <property type="entry name" value="PEROXISOMAL MEMBRANE PROTEIN PEX29"/>
    <property type="match status" value="1"/>
</dbReference>
<organism evidence="8 9">
    <name type="scientific">Agaricus bisporus var. burnettii (strain JB137-S8 / ATCC MYA-4627 / FGSC 10392)</name>
    <name type="common">White button mushroom</name>
    <dbReference type="NCBI Taxonomy" id="597362"/>
    <lineage>
        <taxon>Eukaryota</taxon>
        <taxon>Fungi</taxon>
        <taxon>Dikarya</taxon>
        <taxon>Basidiomycota</taxon>
        <taxon>Agaricomycotina</taxon>
        <taxon>Agaricomycetes</taxon>
        <taxon>Agaricomycetidae</taxon>
        <taxon>Agaricales</taxon>
        <taxon>Agaricineae</taxon>
        <taxon>Agaricaceae</taxon>
        <taxon>Agaricus</taxon>
    </lineage>
</organism>
<feature type="transmembrane region" description="Helical" evidence="6">
    <location>
        <begin position="163"/>
        <end position="183"/>
    </location>
</feature>
<dbReference type="Proteomes" id="UP000008493">
    <property type="component" value="Unassembled WGS sequence"/>
</dbReference>
<dbReference type="KEGG" id="abp:AGABI1DRAFT56836"/>
<evidence type="ECO:0000256" key="3">
    <source>
        <dbReference type="ARBA" id="ARBA00022989"/>
    </source>
</evidence>
<dbReference type="EMBL" id="JH971388">
    <property type="protein sequence ID" value="EKM81353.1"/>
    <property type="molecule type" value="Genomic_DNA"/>
</dbReference>
<protein>
    <recommendedName>
        <fullName evidence="7">TECPR1-like DysF domain-containing protein</fullName>
    </recommendedName>
</protein>
<evidence type="ECO:0000256" key="6">
    <source>
        <dbReference type="SAM" id="Phobius"/>
    </source>
</evidence>
<evidence type="ECO:0000256" key="2">
    <source>
        <dbReference type="ARBA" id="ARBA00022692"/>
    </source>
</evidence>